<keyword evidence="9" id="KW-0812">Transmembrane</keyword>
<dbReference type="HOGENOM" id="CLU_1172086_0_0_1"/>
<evidence type="ECO:0000256" key="2">
    <source>
        <dbReference type="ARBA" id="ARBA00008127"/>
    </source>
</evidence>
<proteinExistence type="inferred from homology"/>
<dbReference type="STRING" id="81972.D7LBN0"/>
<dbReference type="GO" id="GO:0005576">
    <property type="term" value="C:extracellular region"/>
    <property type="evidence" value="ECO:0007669"/>
    <property type="project" value="UniProtKB-SubCell"/>
</dbReference>
<comment type="similarity">
    <text evidence="2 7">Belongs to the plant cysteine rich small secretory peptide family. Epidermal patterning factor subfamily.</text>
</comment>
<sequence length="237" mass="26101">MGFERPSSSSSLLSSSLPSSLPTSENTIAKFSLFYILLLFFVLCVITTFIITPTSLSSPYIRNSNSGKLGNFYPQVRKLFSSYFFADCDGMSRLTGHAEMPCTPKEILSRRIRLSAHEDKDSTQLLVRSPLVGPCIASVCVTISIDAFSGAVFPRLEEGQSTVVMKKTRKLGNRSKEAELRRILRGLGSSPPRCSSKCGRCTPCKPVHVPVPPGTPVTAEYYPEAWRCKCGNKLYMP</sequence>
<evidence type="ECO:0000256" key="3">
    <source>
        <dbReference type="ARBA" id="ARBA00022473"/>
    </source>
</evidence>
<dbReference type="Pfam" id="PF17181">
    <property type="entry name" value="EPF"/>
    <property type="match status" value="1"/>
</dbReference>
<keyword evidence="3 7" id="KW-0217">Developmental protein</keyword>
<evidence type="ECO:0000256" key="5">
    <source>
        <dbReference type="ARBA" id="ARBA00022729"/>
    </source>
</evidence>
<keyword evidence="9" id="KW-0472">Membrane</keyword>
<evidence type="ECO:0000256" key="4">
    <source>
        <dbReference type="ARBA" id="ARBA00022525"/>
    </source>
</evidence>
<feature type="region of interest" description="Disordered" evidence="8">
    <location>
        <begin position="1"/>
        <end position="22"/>
    </location>
</feature>
<gene>
    <name evidence="10" type="ORF">ARALYDRAFT_481949</name>
</gene>
<evidence type="ECO:0000313" key="11">
    <source>
        <dbReference type="Proteomes" id="UP000008694"/>
    </source>
</evidence>
<protein>
    <recommendedName>
        <fullName evidence="7">Epidermal patterning factor-like protein</fullName>
    </recommendedName>
</protein>
<evidence type="ECO:0000256" key="8">
    <source>
        <dbReference type="SAM" id="MobiDB-lite"/>
    </source>
</evidence>
<dbReference type="EMBL" id="GL348716">
    <property type="protein sequence ID" value="EFH57364.1"/>
    <property type="molecule type" value="Genomic_DNA"/>
</dbReference>
<keyword evidence="5" id="KW-0732">Signal</keyword>
<keyword evidence="11" id="KW-1185">Reference proteome</keyword>
<reference evidence="11" key="1">
    <citation type="journal article" date="2011" name="Nat. Genet.">
        <title>The Arabidopsis lyrata genome sequence and the basis of rapid genome size change.</title>
        <authorList>
            <person name="Hu T.T."/>
            <person name="Pattyn P."/>
            <person name="Bakker E.G."/>
            <person name="Cao J."/>
            <person name="Cheng J.-F."/>
            <person name="Clark R.M."/>
            <person name="Fahlgren N."/>
            <person name="Fawcett J.A."/>
            <person name="Grimwood J."/>
            <person name="Gundlach H."/>
            <person name="Haberer G."/>
            <person name="Hollister J.D."/>
            <person name="Ossowski S."/>
            <person name="Ottilar R.P."/>
            <person name="Salamov A.A."/>
            <person name="Schneeberger K."/>
            <person name="Spannagl M."/>
            <person name="Wang X."/>
            <person name="Yang L."/>
            <person name="Nasrallah M.E."/>
            <person name="Bergelson J."/>
            <person name="Carrington J.C."/>
            <person name="Gaut B.S."/>
            <person name="Schmutz J."/>
            <person name="Mayer K.F.X."/>
            <person name="Van de Peer Y."/>
            <person name="Grigoriev I.V."/>
            <person name="Nordborg M."/>
            <person name="Weigel D."/>
            <person name="Guo Y.-L."/>
        </authorList>
    </citation>
    <scope>NUCLEOTIDE SEQUENCE [LARGE SCALE GENOMIC DNA]</scope>
    <source>
        <strain evidence="11">cv. MN47</strain>
    </source>
</reference>
<evidence type="ECO:0000313" key="10">
    <source>
        <dbReference type="EMBL" id="EFH57364.1"/>
    </source>
</evidence>
<keyword evidence="6" id="KW-1015">Disulfide bond</keyword>
<evidence type="ECO:0000256" key="1">
    <source>
        <dbReference type="ARBA" id="ARBA00004613"/>
    </source>
</evidence>
<dbReference type="PANTHER" id="PTHR33109">
    <property type="entry name" value="EPIDERMAL PATTERNING FACTOR-LIKE PROTEIN 4"/>
    <property type="match status" value="1"/>
</dbReference>
<feature type="transmembrane region" description="Helical" evidence="9">
    <location>
        <begin position="32"/>
        <end position="52"/>
    </location>
</feature>
<name>D7LBN0_ARALL</name>
<comment type="function">
    <text evidence="7">Controls stomatal patterning.</text>
</comment>
<evidence type="ECO:0000256" key="9">
    <source>
        <dbReference type="SAM" id="Phobius"/>
    </source>
</evidence>
<dbReference type="AlphaFoldDB" id="D7LBN0"/>
<dbReference type="Gramene" id="fgenesh2_kg.4__1009__AT2G30370.1">
    <property type="protein sequence ID" value="fgenesh2_kg.4__1009__AT2G30370.1"/>
    <property type="gene ID" value="fgenesh2_kg.4__1009__AT2G30370.1"/>
</dbReference>
<dbReference type="PANTHER" id="PTHR33109:SF4">
    <property type="entry name" value="EPIDERMAL PATTERNING FACTOR-LIKE PROTEIN 6"/>
    <property type="match status" value="1"/>
</dbReference>
<organism evidence="11">
    <name type="scientific">Arabidopsis lyrata subsp. lyrata</name>
    <name type="common">Lyre-leaved rock-cress</name>
    <dbReference type="NCBI Taxonomy" id="81972"/>
    <lineage>
        <taxon>Eukaryota</taxon>
        <taxon>Viridiplantae</taxon>
        <taxon>Streptophyta</taxon>
        <taxon>Embryophyta</taxon>
        <taxon>Tracheophyta</taxon>
        <taxon>Spermatophyta</taxon>
        <taxon>Magnoliopsida</taxon>
        <taxon>eudicotyledons</taxon>
        <taxon>Gunneridae</taxon>
        <taxon>Pentapetalae</taxon>
        <taxon>rosids</taxon>
        <taxon>malvids</taxon>
        <taxon>Brassicales</taxon>
        <taxon>Brassicaceae</taxon>
        <taxon>Camelineae</taxon>
        <taxon>Arabidopsis</taxon>
    </lineage>
</organism>
<evidence type="ECO:0000256" key="6">
    <source>
        <dbReference type="ARBA" id="ARBA00023157"/>
    </source>
</evidence>
<comment type="subcellular location">
    <subcellularLocation>
        <location evidence="1 7">Secreted</location>
    </subcellularLocation>
</comment>
<evidence type="ECO:0000256" key="7">
    <source>
        <dbReference type="RuleBase" id="RU367102"/>
    </source>
</evidence>
<keyword evidence="4 7" id="KW-0964">Secreted</keyword>
<accession>D7LBN0</accession>
<dbReference type="Proteomes" id="UP000008694">
    <property type="component" value="Unassembled WGS sequence"/>
</dbReference>
<dbReference type="eggNOG" id="ENOG502S3PD">
    <property type="taxonomic scope" value="Eukaryota"/>
</dbReference>
<dbReference type="GO" id="GO:0010052">
    <property type="term" value="P:guard cell differentiation"/>
    <property type="evidence" value="ECO:0007669"/>
    <property type="project" value="UniProtKB-UniRule"/>
</dbReference>
<dbReference type="InterPro" id="IPR039455">
    <property type="entry name" value="EPFL"/>
</dbReference>
<keyword evidence="9" id="KW-1133">Transmembrane helix</keyword>